<evidence type="ECO:0000259" key="1">
    <source>
        <dbReference type="Pfam" id="PF25112"/>
    </source>
</evidence>
<name>A0A251PMA1_PRUPE</name>
<dbReference type="EMBL" id="CM007654">
    <property type="protein sequence ID" value="ONI12709.1"/>
    <property type="molecule type" value="Genomic_DNA"/>
</dbReference>
<feature type="domain" description="AtTam37 zinc finger" evidence="1">
    <location>
        <begin position="90"/>
        <end position="200"/>
    </location>
</feature>
<keyword evidence="3" id="KW-1185">Reference proteome</keyword>
<evidence type="ECO:0000313" key="3">
    <source>
        <dbReference type="Proteomes" id="UP000006882"/>
    </source>
</evidence>
<accession>A0A251PMA1</accession>
<evidence type="ECO:0000313" key="2">
    <source>
        <dbReference type="EMBL" id="ONI12709.1"/>
    </source>
</evidence>
<reference evidence="2 3" key="1">
    <citation type="journal article" date="2013" name="Nat. Genet.">
        <title>The high-quality draft genome of peach (Prunus persica) identifies unique patterns of genetic diversity, domestication and genome evolution.</title>
        <authorList>
            <consortium name="International Peach Genome Initiative"/>
            <person name="Verde I."/>
            <person name="Abbott A.G."/>
            <person name="Scalabrin S."/>
            <person name="Jung S."/>
            <person name="Shu S."/>
            <person name="Marroni F."/>
            <person name="Zhebentyayeva T."/>
            <person name="Dettori M.T."/>
            <person name="Grimwood J."/>
            <person name="Cattonaro F."/>
            <person name="Zuccolo A."/>
            <person name="Rossini L."/>
            <person name="Jenkins J."/>
            <person name="Vendramin E."/>
            <person name="Meisel L.A."/>
            <person name="Decroocq V."/>
            <person name="Sosinski B."/>
            <person name="Prochnik S."/>
            <person name="Mitros T."/>
            <person name="Policriti A."/>
            <person name="Cipriani G."/>
            <person name="Dondini L."/>
            <person name="Ficklin S."/>
            <person name="Goodstein D.M."/>
            <person name="Xuan P."/>
            <person name="Del Fabbro C."/>
            <person name="Aramini V."/>
            <person name="Copetti D."/>
            <person name="Gonzalez S."/>
            <person name="Horner D.S."/>
            <person name="Falchi R."/>
            <person name="Lucas S."/>
            <person name="Mica E."/>
            <person name="Maldonado J."/>
            <person name="Lazzari B."/>
            <person name="Bielenberg D."/>
            <person name="Pirona R."/>
            <person name="Miculan M."/>
            <person name="Barakat A."/>
            <person name="Testolin R."/>
            <person name="Stella A."/>
            <person name="Tartarini S."/>
            <person name="Tonutti P."/>
            <person name="Arus P."/>
            <person name="Orellana A."/>
            <person name="Wells C."/>
            <person name="Main D."/>
            <person name="Vizzotto G."/>
            <person name="Silva H."/>
            <person name="Salamini F."/>
            <person name="Schmutz J."/>
            <person name="Morgante M."/>
            <person name="Rokhsar D.S."/>
        </authorList>
    </citation>
    <scope>NUCLEOTIDE SEQUENCE [LARGE SCALE GENOMIC DNA]</scope>
    <source>
        <strain evidence="3">cv. Nemared</strain>
    </source>
</reference>
<dbReference type="PANTHER" id="PTHR36404:SF1">
    <property type="entry name" value="EMBRYO DEFECTIVE 2737"/>
    <property type="match status" value="1"/>
</dbReference>
<organism evidence="2 3">
    <name type="scientific">Prunus persica</name>
    <name type="common">Peach</name>
    <name type="synonym">Amygdalus persica</name>
    <dbReference type="NCBI Taxonomy" id="3760"/>
    <lineage>
        <taxon>Eukaryota</taxon>
        <taxon>Viridiplantae</taxon>
        <taxon>Streptophyta</taxon>
        <taxon>Embryophyta</taxon>
        <taxon>Tracheophyta</taxon>
        <taxon>Spermatophyta</taxon>
        <taxon>Magnoliopsida</taxon>
        <taxon>eudicotyledons</taxon>
        <taxon>Gunneridae</taxon>
        <taxon>Pentapetalae</taxon>
        <taxon>rosids</taxon>
        <taxon>fabids</taxon>
        <taxon>Rosales</taxon>
        <taxon>Rosaceae</taxon>
        <taxon>Amygdaloideae</taxon>
        <taxon>Amygdaleae</taxon>
        <taxon>Prunus</taxon>
    </lineage>
</organism>
<dbReference type="PANTHER" id="PTHR36404">
    <property type="entry name" value="EMBRYO DEFECTIVE 2737"/>
    <property type="match status" value="1"/>
</dbReference>
<dbReference type="Gramene" id="ONI12709">
    <property type="protein sequence ID" value="ONI12709"/>
    <property type="gene ID" value="PRUPE_4G179900"/>
</dbReference>
<protein>
    <recommendedName>
        <fullName evidence="1">AtTam37 zinc finger domain-containing protein</fullName>
    </recommendedName>
</protein>
<dbReference type="AlphaFoldDB" id="A0A251PMA1"/>
<gene>
    <name evidence="2" type="ORF">PRUPE_4G179900</name>
</gene>
<dbReference type="Proteomes" id="UP000006882">
    <property type="component" value="Chromosome G4"/>
</dbReference>
<sequence>MSTGRDRLLKNLKKFADFQYKIFTARYGQQLIDIFEFPVKLVLSPFTLAIDIAGSAPRGFGVPELVSKLSYMSIFAVATLGTYDIALELGKKVICQRNCGTCNGWQALRCTMCRGSGRVHYQVKNYTLKSGEKATAECIADAIADNRAELVHLPSSINLNVPLPSKDCPTCDGTGVMGCHECKDKLQVRISADDIMEPPWKAYNVLRKMDYPYEHIVHSMKDPSIAAFWLFTLPQVAGGFDFDDDVKKKIWWQYKESMRYDQLRDVVAKRKPGWENLQEALISIDPARAREDPVIVKNIPYYKAKKALEAEVMKLDPPPRPQNWGELDLPLNASSWSKEDLKNPEKFYEMTVLLNAQREIADKILDSQWENRWRQQRLNEMLEEKVRPYMQNIDSGILSQPIILPSQDQNQKYLVITVKIFGLCI</sequence>
<dbReference type="Pfam" id="PF25112">
    <property type="entry name" value="zf-AtTam37"/>
    <property type="match status" value="1"/>
</dbReference>
<proteinExistence type="predicted"/>
<dbReference type="InterPro" id="IPR056892">
    <property type="entry name" value="Zf-AtTam37"/>
</dbReference>